<reference evidence="2" key="1">
    <citation type="submission" date="2019-08" db="EMBL/GenBank/DDBJ databases">
        <authorList>
            <person name="Kucharzyk K."/>
            <person name="Murdoch R.W."/>
            <person name="Higgins S."/>
            <person name="Loffler F."/>
        </authorList>
    </citation>
    <scope>NUCLEOTIDE SEQUENCE</scope>
</reference>
<dbReference type="InterPro" id="IPR006674">
    <property type="entry name" value="HD_domain"/>
</dbReference>
<dbReference type="CDD" id="cd00077">
    <property type="entry name" value="HDc"/>
    <property type="match status" value="2"/>
</dbReference>
<proteinExistence type="predicted"/>
<dbReference type="GO" id="GO:0016787">
    <property type="term" value="F:hydrolase activity"/>
    <property type="evidence" value="ECO:0007669"/>
    <property type="project" value="UniProtKB-KW"/>
</dbReference>
<dbReference type="InterPro" id="IPR037522">
    <property type="entry name" value="HD_GYP_dom"/>
</dbReference>
<dbReference type="Pfam" id="PF13487">
    <property type="entry name" value="HD_5"/>
    <property type="match status" value="1"/>
</dbReference>
<dbReference type="PROSITE" id="PS51832">
    <property type="entry name" value="HD_GYP"/>
    <property type="match status" value="1"/>
</dbReference>
<accession>A0A644TS26</accession>
<comment type="caution">
    <text evidence="2">The sequence shown here is derived from an EMBL/GenBank/DDBJ whole genome shotgun (WGS) entry which is preliminary data.</text>
</comment>
<dbReference type="InterPro" id="IPR003607">
    <property type="entry name" value="HD/PDEase_dom"/>
</dbReference>
<gene>
    <name evidence="2" type="ORF">SDC9_15194</name>
</gene>
<organism evidence="2">
    <name type="scientific">bioreactor metagenome</name>
    <dbReference type="NCBI Taxonomy" id="1076179"/>
    <lineage>
        <taxon>unclassified sequences</taxon>
        <taxon>metagenomes</taxon>
        <taxon>ecological metagenomes</taxon>
    </lineage>
</organism>
<sequence length="418" mass="46835">MEALSLRKRDSVRSEASYIRRMWNFSKALDLALIDEEVKKGLHVPFGLRHGERVGYISLKMGIALGLPHKELIQLLIAGLLHDIGAVGGFHKFHGTPFWMKEHTLLGAEIVHRFPDGEVLSEIVRHHHEAPHPNYGVLRIEPAQVSIKARIISLADKVDVNLSRKVLSRVEREKLIQWIKDHEGKQFYPEVIPAFIQVAATEAFWLDLEHQDLMKISLALLFDEEDVQPAPKVCDQETGVLASTFADLIDQKSSFTARHSRSVADTAQKLAEDLGWEKQDTREIWVAGMVHDLGKLAIPKKILDKPGPLDSDEVEMIRTHTYHTYHLLAGAGFPQRVTQWAAYHHERLDGKGYPFGIGADGLDTGARLMAIADMFAALTEDRPYRKALSPGEALAIIQRGAGTAMDPVLVEHARKILT</sequence>
<dbReference type="EC" id="3.1.4.-" evidence="2"/>
<dbReference type="SMART" id="SM00471">
    <property type="entry name" value="HDc"/>
    <property type="match status" value="2"/>
</dbReference>
<keyword evidence="2" id="KW-0378">Hydrolase</keyword>
<name>A0A644TS26_9ZZZZ</name>
<dbReference type="AlphaFoldDB" id="A0A644TS26"/>
<dbReference type="SUPFAM" id="SSF109604">
    <property type="entry name" value="HD-domain/PDEase-like"/>
    <property type="match status" value="2"/>
</dbReference>
<feature type="domain" description="HD-GYP" evidence="1">
    <location>
        <begin position="234"/>
        <end position="418"/>
    </location>
</feature>
<dbReference type="EMBL" id="VSSQ01000047">
    <property type="protein sequence ID" value="MPL69449.1"/>
    <property type="molecule type" value="Genomic_DNA"/>
</dbReference>
<evidence type="ECO:0000259" key="1">
    <source>
        <dbReference type="PROSITE" id="PS51832"/>
    </source>
</evidence>
<dbReference type="PANTHER" id="PTHR43155:SF1">
    <property type="entry name" value="3'3'-CGAMP-SPECIFIC PHOSPHODIESTERASE 1"/>
    <property type="match status" value="1"/>
</dbReference>
<dbReference type="NCBIfam" id="TIGR00277">
    <property type="entry name" value="HDIG"/>
    <property type="match status" value="2"/>
</dbReference>
<protein>
    <submittedName>
        <fullName evidence="2">3'3'-cGAMP-specific phosphodiesterase 1</fullName>
        <ecNumber evidence="2">3.1.4.-</ecNumber>
    </submittedName>
</protein>
<dbReference type="Pfam" id="PF01966">
    <property type="entry name" value="HD"/>
    <property type="match status" value="1"/>
</dbReference>
<dbReference type="Gene3D" id="1.10.3210.10">
    <property type="entry name" value="Hypothetical protein af1432"/>
    <property type="match status" value="2"/>
</dbReference>
<evidence type="ECO:0000313" key="2">
    <source>
        <dbReference type="EMBL" id="MPL69449.1"/>
    </source>
</evidence>
<dbReference type="InterPro" id="IPR006675">
    <property type="entry name" value="HDIG_dom"/>
</dbReference>
<dbReference type="PANTHER" id="PTHR43155">
    <property type="entry name" value="CYCLIC DI-GMP PHOSPHODIESTERASE PA4108-RELATED"/>
    <property type="match status" value="1"/>
</dbReference>